<dbReference type="PANTHER" id="PTHR42939:SF1">
    <property type="entry name" value="ABC TRANSPORTER ATP-BINDING PROTEIN ALBC-RELATED"/>
    <property type="match status" value="1"/>
</dbReference>
<evidence type="ECO:0000313" key="6">
    <source>
        <dbReference type="Proteomes" id="UP001597362"/>
    </source>
</evidence>
<dbReference type="SMART" id="SM00382">
    <property type="entry name" value="AAA"/>
    <property type="match status" value="1"/>
</dbReference>
<comment type="caution">
    <text evidence="5">The sequence shown here is derived from an EMBL/GenBank/DDBJ whole genome shotgun (WGS) entry which is preliminary data.</text>
</comment>
<dbReference type="InterPro" id="IPR003439">
    <property type="entry name" value="ABC_transporter-like_ATP-bd"/>
</dbReference>
<evidence type="ECO:0000259" key="4">
    <source>
        <dbReference type="PROSITE" id="PS50893"/>
    </source>
</evidence>
<proteinExistence type="predicted"/>
<name>A0ABW4YFA7_9BACL</name>
<evidence type="ECO:0000256" key="1">
    <source>
        <dbReference type="ARBA" id="ARBA00022448"/>
    </source>
</evidence>
<evidence type="ECO:0000313" key="5">
    <source>
        <dbReference type="EMBL" id="MFD2114239.1"/>
    </source>
</evidence>
<keyword evidence="6" id="KW-1185">Reference proteome</keyword>
<dbReference type="GO" id="GO:0005524">
    <property type="term" value="F:ATP binding"/>
    <property type="evidence" value="ECO:0007669"/>
    <property type="project" value="UniProtKB-KW"/>
</dbReference>
<feature type="domain" description="ABC transporter" evidence="4">
    <location>
        <begin position="7"/>
        <end position="227"/>
    </location>
</feature>
<dbReference type="EMBL" id="JBHUHO010000002">
    <property type="protein sequence ID" value="MFD2114239.1"/>
    <property type="molecule type" value="Genomic_DNA"/>
</dbReference>
<keyword evidence="2" id="KW-0547">Nucleotide-binding</keyword>
<sequence length="285" mass="32136">MKSDVLVTLEEVSKKYASRDVLTDISLTIKQGDCIALRGSNGSGKSTLLRIVSGLIPLTSGQRLLKHSKLVIGYTPDRLAKLRMTSTEYLTHMGRICNIPKKDLQDRIKELHAFFNLEQNYSLKMINYSKGMLQKVNLMQATIQTPDLLVLDEPFSGLDKESIAHLLTSLKKIKAEGTAILAAVHDPLLASQLVSHTYWIREGKLKLERVESIPSELSVIFELECVIRQEIIDSLTSLFPDIAWKTVDNGFVRFSFTQKDYSAFLVEFIHKGGEIISLQRKERSV</sequence>
<dbReference type="InterPro" id="IPR003593">
    <property type="entry name" value="AAA+_ATPase"/>
</dbReference>
<dbReference type="PANTHER" id="PTHR42939">
    <property type="entry name" value="ABC TRANSPORTER ATP-BINDING PROTEIN ALBC-RELATED"/>
    <property type="match status" value="1"/>
</dbReference>
<dbReference type="InterPro" id="IPR051782">
    <property type="entry name" value="ABC_Transporter_VariousFunc"/>
</dbReference>
<accession>A0ABW4YFA7</accession>
<reference evidence="6" key="1">
    <citation type="journal article" date="2019" name="Int. J. Syst. Evol. Microbiol.">
        <title>The Global Catalogue of Microorganisms (GCM) 10K type strain sequencing project: providing services to taxonomists for standard genome sequencing and annotation.</title>
        <authorList>
            <consortium name="The Broad Institute Genomics Platform"/>
            <consortium name="The Broad Institute Genome Sequencing Center for Infectious Disease"/>
            <person name="Wu L."/>
            <person name="Ma J."/>
        </authorList>
    </citation>
    <scope>NUCLEOTIDE SEQUENCE [LARGE SCALE GENOMIC DNA]</scope>
    <source>
        <strain evidence="6">GH52</strain>
    </source>
</reference>
<dbReference type="InterPro" id="IPR027417">
    <property type="entry name" value="P-loop_NTPase"/>
</dbReference>
<organism evidence="5 6">
    <name type="scientific">Paenibacillus yanchengensis</name>
    <dbReference type="NCBI Taxonomy" id="2035833"/>
    <lineage>
        <taxon>Bacteria</taxon>
        <taxon>Bacillati</taxon>
        <taxon>Bacillota</taxon>
        <taxon>Bacilli</taxon>
        <taxon>Bacillales</taxon>
        <taxon>Paenibacillaceae</taxon>
        <taxon>Paenibacillus</taxon>
    </lineage>
</organism>
<dbReference type="Pfam" id="PF00005">
    <property type="entry name" value="ABC_tran"/>
    <property type="match status" value="1"/>
</dbReference>
<protein>
    <submittedName>
        <fullName evidence="5">ATP-binding cassette domain-containing protein</fullName>
    </submittedName>
</protein>
<dbReference type="Proteomes" id="UP001597362">
    <property type="component" value="Unassembled WGS sequence"/>
</dbReference>
<dbReference type="RefSeq" id="WP_377769212.1">
    <property type="nucleotide sequence ID" value="NZ_JBHUHO010000002.1"/>
</dbReference>
<keyword evidence="1" id="KW-0813">Transport</keyword>
<evidence type="ECO:0000256" key="3">
    <source>
        <dbReference type="ARBA" id="ARBA00022840"/>
    </source>
</evidence>
<gene>
    <name evidence="5" type="ORF">ACFSJH_00520</name>
</gene>
<keyword evidence="3 5" id="KW-0067">ATP-binding</keyword>
<dbReference type="SUPFAM" id="SSF52540">
    <property type="entry name" value="P-loop containing nucleoside triphosphate hydrolases"/>
    <property type="match status" value="1"/>
</dbReference>
<dbReference type="Gene3D" id="3.40.50.300">
    <property type="entry name" value="P-loop containing nucleotide triphosphate hydrolases"/>
    <property type="match status" value="1"/>
</dbReference>
<evidence type="ECO:0000256" key="2">
    <source>
        <dbReference type="ARBA" id="ARBA00022741"/>
    </source>
</evidence>
<dbReference type="PROSITE" id="PS50893">
    <property type="entry name" value="ABC_TRANSPORTER_2"/>
    <property type="match status" value="1"/>
</dbReference>
<dbReference type="CDD" id="cd03230">
    <property type="entry name" value="ABC_DR_subfamily_A"/>
    <property type="match status" value="1"/>
</dbReference>